<evidence type="ECO:0000256" key="6">
    <source>
        <dbReference type="ARBA" id="ARBA00016919"/>
    </source>
</evidence>
<dbReference type="InterPro" id="IPR045031">
    <property type="entry name" value="DHP_synth-like"/>
</dbReference>
<dbReference type="PANTHER" id="PTHR20941">
    <property type="entry name" value="FOLATE SYNTHESIS PROTEINS"/>
    <property type="match status" value="1"/>
</dbReference>
<comment type="pathway">
    <text evidence="3">Cofactor biosynthesis; tetrahydrofolate biosynthesis; 7,8-dihydrofolate from 2-amino-4-hydroxy-6-hydroxymethyl-7,8-dihydropteridine diphosphate and 4-aminobenzoate: step 1/2.</text>
</comment>
<comment type="cofactor">
    <cofactor evidence="2">
        <name>Mg(2+)</name>
        <dbReference type="ChEBI" id="CHEBI:18420"/>
    </cofactor>
</comment>
<dbReference type="PROSITE" id="PS00793">
    <property type="entry name" value="DHPS_2"/>
    <property type="match status" value="1"/>
</dbReference>
<accession>A0A7V1LM45</accession>
<feature type="domain" description="Pterin-binding" evidence="12">
    <location>
        <begin position="1"/>
        <end position="249"/>
    </location>
</feature>
<keyword evidence="8" id="KW-0479">Metal-binding</keyword>
<dbReference type="FunFam" id="3.20.20.20:FF:000006">
    <property type="entry name" value="Dihydropteroate synthase"/>
    <property type="match status" value="1"/>
</dbReference>
<evidence type="ECO:0000256" key="4">
    <source>
        <dbReference type="ARBA" id="ARBA00009503"/>
    </source>
</evidence>
<comment type="catalytic activity">
    <reaction evidence="1">
        <text>(7,8-dihydropterin-6-yl)methyl diphosphate + 4-aminobenzoate = 7,8-dihydropteroate + diphosphate</text>
        <dbReference type="Rhea" id="RHEA:19949"/>
        <dbReference type="ChEBI" id="CHEBI:17836"/>
        <dbReference type="ChEBI" id="CHEBI:17839"/>
        <dbReference type="ChEBI" id="CHEBI:33019"/>
        <dbReference type="ChEBI" id="CHEBI:72950"/>
        <dbReference type="EC" id="2.5.1.15"/>
    </reaction>
</comment>
<gene>
    <name evidence="13" type="primary">folP</name>
    <name evidence="13" type="ORF">ENJ10_07605</name>
</gene>
<evidence type="ECO:0000313" key="13">
    <source>
        <dbReference type="EMBL" id="HED10539.1"/>
    </source>
</evidence>
<evidence type="ECO:0000259" key="12">
    <source>
        <dbReference type="PROSITE" id="PS50972"/>
    </source>
</evidence>
<dbReference type="GO" id="GO:0005829">
    <property type="term" value="C:cytosol"/>
    <property type="evidence" value="ECO:0007669"/>
    <property type="project" value="TreeGrafter"/>
</dbReference>
<evidence type="ECO:0000256" key="9">
    <source>
        <dbReference type="ARBA" id="ARBA00022842"/>
    </source>
</evidence>
<dbReference type="InterPro" id="IPR006390">
    <property type="entry name" value="DHP_synth_dom"/>
</dbReference>
<evidence type="ECO:0000256" key="10">
    <source>
        <dbReference type="ARBA" id="ARBA00022909"/>
    </source>
</evidence>
<reference evidence="13" key="1">
    <citation type="journal article" date="2020" name="mSystems">
        <title>Genome- and Community-Level Interaction Insights into Carbon Utilization and Element Cycling Functions of Hydrothermarchaeota in Hydrothermal Sediment.</title>
        <authorList>
            <person name="Zhou Z."/>
            <person name="Liu Y."/>
            <person name="Xu W."/>
            <person name="Pan J."/>
            <person name="Luo Z.H."/>
            <person name="Li M."/>
        </authorList>
    </citation>
    <scope>NUCLEOTIDE SEQUENCE [LARGE SCALE GENOMIC DNA]</scope>
    <source>
        <strain evidence="13">HyVt-456</strain>
    </source>
</reference>
<dbReference type="Pfam" id="PF00809">
    <property type="entry name" value="Pterin_bind"/>
    <property type="match status" value="1"/>
</dbReference>
<dbReference type="PANTHER" id="PTHR20941:SF1">
    <property type="entry name" value="FOLIC ACID SYNTHESIS PROTEIN FOL1"/>
    <property type="match status" value="1"/>
</dbReference>
<evidence type="ECO:0000256" key="11">
    <source>
        <dbReference type="ARBA" id="ARBA00030193"/>
    </source>
</evidence>
<evidence type="ECO:0000256" key="8">
    <source>
        <dbReference type="ARBA" id="ARBA00022723"/>
    </source>
</evidence>
<keyword evidence="10" id="KW-0289">Folate biosynthesis</keyword>
<evidence type="ECO:0000256" key="1">
    <source>
        <dbReference type="ARBA" id="ARBA00000012"/>
    </source>
</evidence>
<sequence length="255" mass="28722">MGIVNVTPDSFSDGGRYFDPTAAMEHARRLIDEGSDVLDIGGESSRPGAEPVTAGEELRRVIPVIEGIRRFSDIPLSIDTYKSTVARAALDAGADIINDISGTEFDVQMAELVKEKRCPIVIMHMKGQPKTMQDAPEYREVVTEVYDYFEKKIKHLSSLNDGQIILDPGIGFGKRLEHNLSLIRQMRDFTFWGYPLLTGISRKSFLGEFLGLNVDERKHASKYVELITLMKGSSMIRTHDVREVVQIRKLFRALF</sequence>
<dbReference type="GO" id="GO:0046656">
    <property type="term" value="P:folic acid biosynthetic process"/>
    <property type="evidence" value="ECO:0007669"/>
    <property type="project" value="UniProtKB-KW"/>
</dbReference>
<evidence type="ECO:0000256" key="3">
    <source>
        <dbReference type="ARBA" id="ARBA00004763"/>
    </source>
</evidence>
<comment type="caution">
    <text evidence="13">The sequence shown here is derived from an EMBL/GenBank/DDBJ whole genome shotgun (WGS) entry which is preliminary data.</text>
</comment>
<dbReference type="SUPFAM" id="SSF51717">
    <property type="entry name" value="Dihydropteroate synthetase-like"/>
    <property type="match status" value="1"/>
</dbReference>
<keyword evidence="9" id="KW-0460">Magnesium</keyword>
<dbReference type="GO" id="GO:0004156">
    <property type="term" value="F:dihydropteroate synthase activity"/>
    <property type="evidence" value="ECO:0007669"/>
    <property type="project" value="UniProtKB-EC"/>
</dbReference>
<proteinExistence type="inferred from homology"/>
<dbReference type="InterPro" id="IPR000489">
    <property type="entry name" value="Pterin-binding_dom"/>
</dbReference>
<protein>
    <recommendedName>
        <fullName evidence="6">Dihydropteroate synthase</fullName>
        <ecNumber evidence="5">2.5.1.15</ecNumber>
    </recommendedName>
    <alternativeName>
        <fullName evidence="11">Dihydropteroate pyrophosphorylase</fullName>
    </alternativeName>
</protein>
<dbReference type="Gene3D" id="3.20.20.20">
    <property type="entry name" value="Dihydropteroate synthase-like"/>
    <property type="match status" value="1"/>
</dbReference>
<evidence type="ECO:0000256" key="5">
    <source>
        <dbReference type="ARBA" id="ARBA00012458"/>
    </source>
</evidence>
<evidence type="ECO:0000256" key="2">
    <source>
        <dbReference type="ARBA" id="ARBA00001946"/>
    </source>
</evidence>
<dbReference type="InterPro" id="IPR011005">
    <property type="entry name" value="Dihydropteroate_synth-like_sf"/>
</dbReference>
<dbReference type="Proteomes" id="UP000886005">
    <property type="component" value="Unassembled WGS sequence"/>
</dbReference>
<dbReference type="PROSITE" id="PS50972">
    <property type="entry name" value="PTERIN_BINDING"/>
    <property type="match status" value="1"/>
</dbReference>
<dbReference type="EMBL" id="DRLD01000211">
    <property type="protein sequence ID" value="HED10539.1"/>
    <property type="molecule type" value="Genomic_DNA"/>
</dbReference>
<dbReference type="EC" id="2.5.1.15" evidence="5"/>
<evidence type="ECO:0000256" key="7">
    <source>
        <dbReference type="ARBA" id="ARBA00022679"/>
    </source>
</evidence>
<dbReference type="GO" id="GO:0046872">
    <property type="term" value="F:metal ion binding"/>
    <property type="evidence" value="ECO:0007669"/>
    <property type="project" value="UniProtKB-KW"/>
</dbReference>
<dbReference type="AlphaFoldDB" id="A0A7V1LM45"/>
<dbReference type="CDD" id="cd00739">
    <property type="entry name" value="DHPS"/>
    <property type="match status" value="1"/>
</dbReference>
<dbReference type="NCBIfam" id="TIGR01496">
    <property type="entry name" value="DHPS"/>
    <property type="match status" value="1"/>
</dbReference>
<keyword evidence="7 13" id="KW-0808">Transferase</keyword>
<name>A0A7V1LM45_CALAY</name>
<organism evidence="13">
    <name type="scientific">Caldithrix abyssi</name>
    <dbReference type="NCBI Taxonomy" id="187145"/>
    <lineage>
        <taxon>Bacteria</taxon>
        <taxon>Pseudomonadati</taxon>
        <taxon>Calditrichota</taxon>
        <taxon>Calditrichia</taxon>
        <taxon>Calditrichales</taxon>
        <taxon>Calditrichaceae</taxon>
        <taxon>Caldithrix</taxon>
    </lineage>
</organism>
<dbReference type="GO" id="GO:0046654">
    <property type="term" value="P:tetrahydrofolate biosynthetic process"/>
    <property type="evidence" value="ECO:0007669"/>
    <property type="project" value="TreeGrafter"/>
</dbReference>
<comment type="similarity">
    <text evidence="4">Belongs to the DHPS family.</text>
</comment>